<sequence length="501" mass="54391">MSSASQAQQQVLSYDRQMLTILLLHIPVVGLLVPYDYGTTVFALVAALMVGGLAFVGYTLFKGTRVCSVLFAACLMLFSAIMIQAQMGRIEMHFHIFSALALLIVYRDWLPVLTAAVVIAVHHLLLTALQLSGVQLGDMDIMIFNYGCSWGIAFLHASFVVFEAGILTYFALQMGAQRDQAARVIELVDRFRSEKDLSERIEAGNAAGESFNYLIDQFTGLVGQVRGLSGHLKQSVGELVTVSEYTNRVSQEQDRELSSAATSTQEMTVSVEQVAENAQQASDSANQAVEAAREGTGSMYHSIEMTEMTNQALEAAITQVNELVSKVGSISDITGSISDISEQTNLLALNAAIESARAGEHGRGFAVVADEVRTLSQRTQEFTLEIRNTADELGRISEAVLRSIEQGHQRSEETLTSIQSAGAAIEHIESAIAQVNELNQQIASATEEQSSTSNAINENLHAIMESGQNLVEGAQRSRQMADQLDQQVLDVDKLISGYKIA</sequence>
<gene>
    <name evidence="11" type="ORF">BTA35_0208265</name>
</gene>
<dbReference type="GO" id="GO:0004888">
    <property type="term" value="F:transmembrane signaling receptor activity"/>
    <property type="evidence" value="ECO:0007669"/>
    <property type="project" value="InterPro"/>
</dbReference>
<dbReference type="Pfam" id="PF00015">
    <property type="entry name" value="MCPsignal"/>
    <property type="match status" value="1"/>
</dbReference>
<feature type="domain" description="Methyl-accepting transducer" evidence="10">
    <location>
        <begin position="228"/>
        <end position="464"/>
    </location>
</feature>
<dbReference type="GO" id="GO:0006935">
    <property type="term" value="P:chemotaxis"/>
    <property type="evidence" value="ECO:0007669"/>
    <property type="project" value="InterPro"/>
</dbReference>
<evidence type="ECO:0000256" key="9">
    <source>
        <dbReference type="SAM" id="Phobius"/>
    </source>
</evidence>
<evidence type="ECO:0000256" key="3">
    <source>
        <dbReference type="ARBA" id="ARBA00022989"/>
    </source>
</evidence>
<feature type="transmembrane region" description="Helical" evidence="9">
    <location>
        <begin position="41"/>
        <end position="61"/>
    </location>
</feature>
<protein>
    <submittedName>
        <fullName evidence="11">Chemotaxis protein</fullName>
    </submittedName>
</protein>
<keyword evidence="3 9" id="KW-1133">Transmembrane helix</keyword>
<dbReference type="InterPro" id="IPR004090">
    <property type="entry name" value="Chemotax_Me-accpt_rcpt"/>
</dbReference>
<evidence type="ECO:0000256" key="6">
    <source>
        <dbReference type="ARBA" id="ARBA00029447"/>
    </source>
</evidence>
<dbReference type="PROSITE" id="PS50111">
    <property type="entry name" value="CHEMOTAXIS_TRANSDUC_2"/>
    <property type="match status" value="1"/>
</dbReference>
<comment type="similarity">
    <text evidence="6">Belongs to the methyl-accepting chemotaxis (MCP) protein family.</text>
</comment>
<dbReference type="AlphaFoldDB" id="A0A1T1HBZ9"/>
<accession>A0A1T1HBZ9</accession>
<reference evidence="11" key="1">
    <citation type="submission" date="2017-02" db="EMBL/GenBank/DDBJ databases">
        <title>Draft Genome Sequence of the Salt Water Bacterium Oceanospirillum linum ATCC 11336.</title>
        <authorList>
            <person name="Trachtenberg A.M."/>
            <person name="Carney J.G."/>
            <person name="Linnane J.D."/>
            <person name="Rheaume B.A."/>
            <person name="Pitts N.L."/>
            <person name="Mykles D.L."/>
            <person name="Maclea K.S."/>
        </authorList>
    </citation>
    <scope>NUCLEOTIDE SEQUENCE [LARGE SCALE GENOMIC DNA]</scope>
    <source>
        <strain evidence="11">ATCC 11336</strain>
    </source>
</reference>
<organism evidence="11 12">
    <name type="scientific">Oceanospirillum linum</name>
    <dbReference type="NCBI Taxonomy" id="966"/>
    <lineage>
        <taxon>Bacteria</taxon>
        <taxon>Pseudomonadati</taxon>
        <taxon>Pseudomonadota</taxon>
        <taxon>Gammaproteobacteria</taxon>
        <taxon>Oceanospirillales</taxon>
        <taxon>Oceanospirillaceae</taxon>
        <taxon>Oceanospirillum</taxon>
    </lineage>
</organism>
<proteinExistence type="inferred from homology"/>
<evidence type="ECO:0000256" key="8">
    <source>
        <dbReference type="SAM" id="Coils"/>
    </source>
</evidence>
<dbReference type="PANTHER" id="PTHR32089:SF119">
    <property type="entry name" value="METHYL-ACCEPTING CHEMOTAXIS PROTEIN CTPL"/>
    <property type="match status" value="1"/>
</dbReference>
<dbReference type="GO" id="GO:0016020">
    <property type="term" value="C:membrane"/>
    <property type="evidence" value="ECO:0007669"/>
    <property type="project" value="UniProtKB-SubCell"/>
</dbReference>
<dbReference type="STRING" id="966.BTA35_0208265"/>
<dbReference type="InterPro" id="IPR004089">
    <property type="entry name" value="MCPsignal_dom"/>
</dbReference>
<dbReference type="GO" id="GO:0007165">
    <property type="term" value="P:signal transduction"/>
    <property type="evidence" value="ECO:0007669"/>
    <property type="project" value="UniProtKB-KW"/>
</dbReference>
<feature type="transmembrane region" description="Helical" evidence="9">
    <location>
        <begin position="68"/>
        <end position="89"/>
    </location>
</feature>
<keyword evidence="12" id="KW-1185">Reference proteome</keyword>
<dbReference type="EMBL" id="MTSD02000003">
    <property type="protein sequence ID" value="OOV87394.1"/>
    <property type="molecule type" value="Genomic_DNA"/>
</dbReference>
<feature type="transmembrane region" description="Helical" evidence="9">
    <location>
        <begin position="18"/>
        <end position="35"/>
    </location>
</feature>
<evidence type="ECO:0000256" key="1">
    <source>
        <dbReference type="ARBA" id="ARBA00004141"/>
    </source>
</evidence>
<evidence type="ECO:0000256" key="4">
    <source>
        <dbReference type="ARBA" id="ARBA00023136"/>
    </source>
</evidence>
<comment type="caution">
    <text evidence="11">The sequence shown here is derived from an EMBL/GenBank/DDBJ whole genome shotgun (WGS) entry which is preliminary data.</text>
</comment>
<dbReference type="CDD" id="cd11386">
    <property type="entry name" value="MCP_signal"/>
    <property type="match status" value="1"/>
</dbReference>
<evidence type="ECO:0000313" key="11">
    <source>
        <dbReference type="EMBL" id="OOV87394.1"/>
    </source>
</evidence>
<keyword evidence="2 9" id="KW-0812">Transmembrane</keyword>
<dbReference type="Gene3D" id="1.10.287.950">
    <property type="entry name" value="Methyl-accepting chemotaxis protein"/>
    <property type="match status" value="1"/>
</dbReference>
<dbReference type="PRINTS" id="PR00260">
    <property type="entry name" value="CHEMTRNSDUCR"/>
</dbReference>
<evidence type="ECO:0000313" key="12">
    <source>
        <dbReference type="Proteomes" id="UP000190064"/>
    </source>
</evidence>
<feature type="transmembrane region" description="Helical" evidence="9">
    <location>
        <begin position="143"/>
        <end position="172"/>
    </location>
</feature>
<dbReference type="PANTHER" id="PTHR32089">
    <property type="entry name" value="METHYL-ACCEPTING CHEMOTAXIS PROTEIN MCPB"/>
    <property type="match status" value="1"/>
</dbReference>
<dbReference type="FunFam" id="1.10.287.950:FF:000001">
    <property type="entry name" value="Methyl-accepting chemotaxis sensory transducer"/>
    <property type="match status" value="1"/>
</dbReference>
<evidence type="ECO:0000256" key="2">
    <source>
        <dbReference type="ARBA" id="ARBA00022692"/>
    </source>
</evidence>
<dbReference type="SMART" id="SM00283">
    <property type="entry name" value="MA"/>
    <property type="match status" value="1"/>
</dbReference>
<keyword evidence="8" id="KW-0175">Coiled coil</keyword>
<keyword evidence="5 7" id="KW-0807">Transducer</keyword>
<comment type="subcellular location">
    <subcellularLocation>
        <location evidence="1">Membrane</location>
        <topology evidence="1">Multi-pass membrane protein</topology>
    </subcellularLocation>
</comment>
<name>A0A1T1HBZ9_OCELI</name>
<dbReference type="SUPFAM" id="SSF58104">
    <property type="entry name" value="Methyl-accepting chemotaxis protein (MCP) signaling domain"/>
    <property type="match status" value="1"/>
</dbReference>
<evidence type="ECO:0000256" key="7">
    <source>
        <dbReference type="PROSITE-ProRule" id="PRU00284"/>
    </source>
</evidence>
<evidence type="ECO:0000256" key="5">
    <source>
        <dbReference type="ARBA" id="ARBA00023224"/>
    </source>
</evidence>
<dbReference type="Proteomes" id="UP000190064">
    <property type="component" value="Unassembled WGS sequence"/>
</dbReference>
<keyword evidence="4 9" id="KW-0472">Membrane</keyword>
<feature type="transmembrane region" description="Helical" evidence="9">
    <location>
        <begin position="109"/>
        <end position="131"/>
    </location>
</feature>
<evidence type="ECO:0000259" key="10">
    <source>
        <dbReference type="PROSITE" id="PS50111"/>
    </source>
</evidence>
<feature type="coiled-coil region" evidence="8">
    <location>
        <begin position="428"/>
        <end position="455"/>
    </location>
</feature>